<comment type="caution">
    <text evidence="2">The sequence shown here is derived from an EMBL/GenBank/DDBJ whole genome shotgun (WGS) entry which is preliminary data.</text>
</comment>
<evidence type="ECO:0008006" key="4">
    <source>
        <dbReference type="Google" id="ProtNLM"/>
    </source>
</evidence>
<feature type="region of interest" description="Disordered" evidence="1">
    <location>
        <begin position="169"/>
        <end position="210"/>
    </location>
</feature>
<dbReference type="STRING" id="1192034.CAP_4391"/>
<dbReference type="eggNOG" id="COG2850">
    <property type="taxonomic scope" value="Bacteria"/>
</dbReference>
<accession>A0A017T7N6</accession>
<reference evidence="2 3" key="1">
    <citation type="submission" date="2013-05" db="EMBL/GenBank/DDBJ databases">
        <title>Genome assembly of Chondromyces apiculatus DSM 436.</title>
        <authorList>
            <person name="Sharma G."/>
            <person name="Khatri I."/>
            <person name="Kaur C."/>
            <person name="Mayilraj S."/>
            <person name="Subramanian S."/>
        </authorList>
    </citation>
    <scope>NUCLEOTIDE SEQUENCE [LARGE SCALE GENOMIC DNA]</scope>
    <source>
        <strain evidence="2 3">DSM 436</strain>
    </source>
</reference>
<dbReference type="Gene3D" id="2.60.120.650">
    <property type="entry name" value="Cupin"/>
    <property type="match status" value="1"/>
</dbReference>
<keyword evidence="3" id="KW-1185">Reference proteome</keyword>
<sequence length="395" mass="42147">MSDLLGLHRLVSPIPLDRFKRDCWGRKAAVARGPVGRFGALSDLPEVWSAEALVLAQRGPITVGYPRPWLRGVRPAVAPTADYPAGEGLVLHHLGASLYVRHVERLDPRLNRALSSLRGTVGSTTQVRCDVLLTGGALPADPSLPGGPIFLVHLRGEQRWKVDGEVLGATPRAARPGPAPRTAARSMQDRQAPRRAPGTRRGTEVSTRPGTVLYLPGGAARLTASTEGAMTLVLSVPPLSAIEPVLARATEMLLRVEALRAPALVPPTTSGKRKSLASAGEALKSLPGALRGLDPRRLLAASRGRRFLRTPGVRASLRHLPGQAGTSVLSVRSRREPPTEVTLDATFAEACAWILEQRPGFWEQDARLALGLDGESLTGLLDALQQAGLLHERSA</sequence>
<dbReference type="RefSeq" id="WP_044243988.1">
    <property type="nucleotide sequence ID" value="NZ_ASRX01000032.1"/>
</dbReference>
<protein>
    <recommendedName>
        <fullName evidence="4">JmjC domain-containing protein</fullName>
    </recommendedName>
</protein>
<evidence type="ECO:0000256" key="1">
    <source>
        <dbReference type="SAM" id="MobiDB-lite"/>
    </source>
</evidence>
<dbReference type="AlphaFoldDB" id="A0A017T7N6"/>
<name>A0A017T7N6_9BACT</name>
<gene>
    <name evidence="2" type="ORF">CAP_4391</name>
</gene>
<organism evidence="2 3">
    <name type="scientific">Chondromyces apiculatus DSM 436</name>
    <dbReference type="NCBI Taxonomy" id="1192034"/>
    <lineage>
        <taxon>Bacteria</taxon>
        <taxon>Pseudomonadati</taxon>
        <taxon>Myxococcota</taxon>
        <taxon>Polyangia</taxon>
        <taxon>Polyangiales</taxon>
        <taxon>Polyangiaceae</taxon>
        <taxon>Chondromyces</taxon>
    </lineage>
</organism>
<dbReference type="SUPFAM" id="SSF51197">
    <property type="entry name" value="Clavaminate synthase-like"/>
    <property type="match status" value="1"/>
</dbReference>
<dbReference type="Proteomes" id="UP000019678">
    <property type="component" value="Unassembled WGS sequence"/>
</dbReference>
<feature type="compositionally biased region" description="Low complexity" evidence="1">
    <location>
        <begin position="169"/>
        <end position="185"/>
    </location>
</feature>
<evidence type="ECO:0000313" key="3">
    <source>
        <dbReference type="Proteomes" id="UP000019678"/>
    </source>
</evidence>
<proteinExistence type="predicted"/>
<dbReference type="EMBL" id="ASRX01000032">
    <property type="protein sequence ID" value="EYF04571.1"/>
    <property type="molecule type" value="Genomic_DNA"/>
</dbReference>
<dbReference type="OrthoDB" id="9764016at2"/>
<evidence type="ECO:0000313" key="2">
    <source>
        <dbReference type="EMBL" id="EYF04571.1"/>
    </source>
</evidence>